<keyword evidence="3" id="KW-1185">Reference proteome</keyword>
<accession>A0A1S2VHX5</accession>
<reference evidence="2 3" key="1">
    <citation type="submission" date="2016-10" db="EMBL/GenBank/DDBJ databases">
        <title>Arsenicibacter rosenii gen. nov., sp. nov., an efficient arsenic-methylating bacterium isolated from an arsenic-contaminated paddy soil.</title>
        <authorList>
            <person name="Huang K."/>
        </authorList>
    </citation>
    <scope>NUCLEOTIDE SEQUENCE [LARGE SCALE GENOMIC DNA]</scope>
    <source>
        <strain evidence="2 3">SM-1</strain>
    </source>
</reference>
<sequence length="179" mass="19393">MKRRTALKSLSVAVGGLVSLPAWATQWTPESIGANAGVTAADDALLAEIVETIIPETTSPGAKTLNVHRFVYRMINDCYGEPVQTVFQQGLLKTDELAQQAYSKPFAACDKTQRTDLLVKMAASANPAEKQFADLVKGLTIRGYTNSEYYMVNVLKYNMAPGYFHGCVPVSSLTPVSAK</sequence>
<organism evidence="2 3">
    <name type="scientific">Arsenicibacter rosenii</name>
    <dbReference type="NCBI Taxonomy" id="1750698"/>
    <lineage>
        <taxon>Bacteria</taxon>
        <taxon>Pseudomonadati</taxon>
        <taxon>Bacteroidota</taxon>
        <taxon>Cytophagia</taxon>
        <taxon>Cytophagales</taxon>
        <taxon>Spirosomataceae</taxon>
        <taxon>Arsenicibacter</taxon>
    </lineage>
</organism>
<dbReference type="EMBL" id="MORL01000007">
    <property type="protein sequence ID" value="OIN58323.1"/>
    <property type="molecule type" value="Genomic_DNA"/>
</dbReference>
<dbReference type="Proteomes" id="UP000181790">
    <property type="component" value="Unassembled WGS sequence"/>
</dbReference>
<dbReference type="InterPro" id="IPR027056">
    <property type="entry name" value="Gluconate_2DH_su3"/>
</dbReference>
<name>A0A1S2VHX5_9BACT</name>
<gene>
    <name evidence="2" type="ORF">BLX24_15120</name>
</gene>
<feature type="chain" id="PRO_5010352934" description="Gluconate 2-dehydrogenase subunit 3 family protein" evidence="1">
    <location>
        <begin position="25"/>
        <end position="179"/>
    </location>
</feature>
<evidence type="ECO:0000313" key="3">
    <source>
        <dbReference type="Proteomes" id="UP000181790"/>
    </source>
</evidence>
<evidence type="ECO:0000256" key="1">
    <source>
        <dbReference type="SAM" id="SignalP"/>
    </source>
</evidence>
<dbReference type="AlphaFoldDB" id="A0A1S2VHX5"/>
<dbReference type="RefSeq" id="WP_071503994.1">
    <property type="nucleotide sequence ID" value="NZ_MORL01000007.1"/>
</dbReference>
<evidence type="ECO:0000313" key="2">
    <source>
        <dbReference type="EMBL" id="OIN58323.1"/>
    </source>
</evidence>
<dbReference type="OrthoDB" id="6385145at2"/>
<feature type="signal peptide" evidence="1">
    <location>
        <begin position="1"/>
        <end position="24"/>
    </location>
</feature>
<dbReference type="Pfam" id="PF13618">
    <property type="entry name" value="Gluconate_2-dh3"/>
    <property type="match status" value="1"/>
</dbReference>
<protein>
    <recommendedName>
        <fullName evidence="4">Gluconate 2-dehydrogenase subunit 3 family protein</fullName>
    </recommendedName>
</protein>
<keyword evidence="1" id="KW-0732">Signal</keyword>
<proteinExistence type="predicted"/>
<evidence type="ECO:0008006" key="4">
    <source>
        <dbReference type="Google" id="ProtNLM"/>
    </source>
</evidence>
<comment type="caution">
    <text evidence="2">The sequence shown here is derived from an EMBL/GenBank/DDBJ whole genome shotgun (WGS) entry which is preliminary data.</text>
</comment>